<name>A0AAE3KB65_9GAMM</name>
<dbReference type="EMBL" id="JALJXV010000003">
    <property type="protein sequence ID" value="MCP1674434.1"/>
    <property type="molecule type" value="Genomic_DNA"/>
</dbReference>
<accession>A0AAE3KB65</accession>
<evidence type="ECO:0000313" key="2">
    <source>
        <dbReference type="Proteomes" id="UP001205843"/>
    </source>
</evidence>
<comment type="caution">
    <text evidence="1">The sequence shown here is derived from an EMBL/GenBank/DDBJ whole genome shotgun (WGS) entry which is preliminary data.</text>
</comment>
<dbReference type="AlphaFoldDB" id="A0AAE3KB65"/>
<evidence type="ECO:0000313" key="1">
    <source>
        <dbReference type="EMBL" id="MCP1674434.1"/>
    </source>
</evidence>
<dbReference type="RefSeq" id="WP_253476413.1">
    <property type="nucleotide sequence ID" value="NZ_JALJXV010000003.1"/>
</dbReference>
<protein>
    <submittedName>
        <fullName evidence="1">Uncharacterized protein</fullName>
    </submittedName>
</protein>
<sequence length="175" mass="18768">MGIEISIVASGGVVEPTRKVYLHDRHNETREAFEAEMADWERAYYKRDAGGYYDLEGEWPTLSFCNANAAAVIAAAGLGGESDGEIACADIPAVRRAILLARNGGLAQHTREGYSTPARATLRVVDSAGGERIVRDGAPAIHAMGLDAEGLERRLADFDALLAEAQRLGLGVQWV</sequence>
<gene>
    <name evidence="1" type="ORF">J2T57_001536</name>
</gene>
<reference evidence="1" key="1">
    <citation type="submission" date="2022-03" db="EMBL/GenBank/DDBJ databases">
        <title>Genomic Encyclopedia of Type Strains, Phase III (KMG-III): the genomes of soil and plant-associated and newly described type strains.</title>
        <authorList>
            <person name="Whitman W."/>
        </authorList>
    </citation>
    <scope>NUCLEOTIDE SEQUENCE</scope>
    <source>
        <strain evidence="1">ANL 6-2</strain>
    </source>
</reference>
<keyword evidence="2" id="KW-1185">Reference proteome</keyword>
<organism evidence="1 2">
    <name type="scientific">Natronocella acetinitrilica</name>
    <dbReference type="NCBI Taxonomy" id="414046"/>
    <lineage>
        <taxon>Bacteria</taxon>
        <taxon>Pseudomonadati</taxon>
        <taxon>Pseudomonadota</taxon>
        <taxon>Gammaproteobacteria</taxon>
        <taxon>Chromatiales</taxon>
        <taxon>Ectothiorhodospiraceae</taxon>
        <taxon>Natronocella</taxon>
    </lineage>
</organism>
<dbReference type="Proteomes" id="UP001205843">
    <property type="component" value="Unassembled WGS sequence"/>
</dbReference>
<proteinExistence type="predicted"/>